<feature type="compositionally biased region" description="Low complexity" evidence="1">
    <location>
        <begin position="1"/>
        <end position="12"/>
    </location>
</feature>
<evidence type="ECO:0000256" key="1">
    <source>
        <dbReference type="SAM" id="MobiDB-lite"/>
    </source>
</evidence>
<comment type="caution">
    <text evidence="2">The sequence shown here is derived from an EMBL/GenBank/DDBJ whole genome shotgun (WGS) entry which is preliminary data.</text>
</comment>
<evidence type="ECO:0000313" key="2">
    <source>
        <dbReference type="EMBL" id="PLP99815.1"/>
    </source>
</evidence>
<gene>
    <name evidence="2" type="ORF">CYJ10_15655</name>
</gene>
<dbReference type="EMBL" id="PJRP01000006">
    <property type="protein sequence ID" value="PLP99815.1"/>
    <property type="molecule type" value="Genomic_DNA"/>
</dbReference>
<dbReference type="Proteomes" id="UP000234341">
    <property type="component" value="Unassembled WGS sequence"/>
</dbReference>
<dbReference type="RefSeq" id="WP_101682390.1">
    <property type="nucleotide sequence ID" value="NZ_PJRP01000006.1"/>
</dbReference>
<proteinExistence type="predicted"/>
<name>A0A2N5CC87_9BURK</name>
<feature type="region of interest" description="Disordered" evidence="1">
    <location>
        <begin position="1"/>
        <end position="23"/>
    </location>
</feature>
<dbReference type="AlphaFoldDB" id="A0A2N5CC87"/>
<evidence type="ECO:0000313" key="3">
    <source>
        <dbReference type="Proteomes" id="UP000234341"/>
    </source>
</evidence>
<sequence>MPQSHTHTTASDSDTESELDQIHEPRLWRDKGWTARVIKNEDGDGWAVEMIRDGSAEPALVGPWTMGRNKVDPKPLDATAHQTLVKTASEVIRRHEQQLHAQLNKQMTIEVDDQVISVKLAITPDEFEPFGTLTATNPFGDVLATTNVRPDFRLTRDSASRWAADGFGKIR</sequence>
<reference evidence="2 3" key="1">
    <citation type="submission" date="2017-12" db="EMBL/GenBank/DDBJ databases">
        <title>Genome sequence of the active heterotrophic nitrifier-denitrifier, Cupriavidus pauculus UM1.</title>
        <authorList>
            <person name="Putonti C."/>
            <person name="Castignetti D."/>
        </authorList>
    </citation>
    <scope>NUCLEOTIDE SEQUENCE [LARGE SCALE GENOMIC DNA]</scope>
    <source>
        <strain evidence="2 3">UM1</strain>
    </source>
</reference>
<dbReference type="STRING" id="82633.GCA_000974605_02264"/>
<dbReference type="OrthoDB" id="8896410at2"/>
<protein>
    <submittedName>
        <fullName evidence="2">Uncharacterized protein</fullName>
    </submittedName>
</protein>
<organism evidence="2 3">
    <name type="scientific">Cupriavidus pauculus</name>
    <dbReference type="NCBI Taxonomy" id="82633"/>
    <lineage>
        <taxon>Bacteria</taxon>
        <taxon>Pseudomonadati</taxon>
        <taxon>Pseudomonadota</taxon>
        <taxon>Betaproteobacteria</taxon>
        <taxon>Burkholderiales</taxon>
        <taxon>Burkholderiaceae</taxon>
        <taxon>Cupriavidus</taxon>
    </lineage>
</organism>
<accession>A0A2N5CC87</accession>